<evidence type="ECO:0000313" key="3">
    <source>
        <dbReference type="WBParaSite" id="SSLN_0000866901-mRNA-1"/>
    </source>
</evidence>
<protein>
    <submittedName>
        <fullName evidence="3">Retrotransposon protein</fullName>
    </submittedName>
</protein>
<name>A0A183SVU1_SCHSO</name>
<dbReference type="WBParaSite" id="SSLN_0000866901-mRNA-1">
    <property type="protein sequence ID" value="SSLN_0000866901-mRNA-1"/>
    <property type="gene ID" value="SSLN_0000866901"/>
</dbReference>
<keyword evidence="2" id="KW-1185">Reference proteome</keyword>
<organism evidence="3">
    <name type="scientific">Schistocephalus solidus</name>
    <name type="common">Tapeworm</name>
    <dbReference type="NCBI Taxonomy" id="70667"/>
    <lineage>
        <taxon>Eukaryota</taxon>
        <taxon>Metazoa</taxon>
        <taxon>Spiralia</taxon>
        <taxon>Lophotrochozoa</taxon>
        <taxon>Platyhelminthes</taxon>
        <taxon>Cestoda</taxon>
        <taxon>Eucestoda</taxon>
        <taxon>Diphyllobothriidea</taxon>
        <taxon>Diphyllobothriidae</taxon>
        <taxon>Schistocephalus</taxon>
    </lineage>
</organism>
<sequence length="66" mass="7308">MPAFVLRLQIDMVVDAGRVRGPRFEEFTRLFGVSHCNNFGSVPIEAMAELKGVRKDEGKRVASTNG</sequence>
<reference evidence="3" key="1">
    <citation type="submission" date="2016-06" db="UniProtKB">
        <authorList>
            <consortium name="WormBaseParasite"/>
        </authorList>
    </citation>
    <scope>IDENTIFICATION</scope>
</reference>
<dbReference type="EMBL" id="UYSU01034602">
    <property type="protein sequence ID" value="VDL94724.1"/>
    <property type="molecule type" value="Genomic_DNA"/>
</dbReference>
<evidence type="ECO:0000313" key="1">
    <source>
        <dbReference type="EMBL" id="VDL94724.1"/>
    </source>
</evidence>
<evidence type="ECO:0000313" key="2">
    <source>
        <dbReference type="Proteomes" id="UP000275846"/>
    </source>
</evidence>
<reference evidence="1 2" key="2">
    <citation type="submission" date="2018-11" db="EMBL/GenBank/DDBJ databases">
        <authorList>
            <consortium name="Pathogen Informatics"/>
        </authorList>
    </citation>
    <scope>NUCLEOTIDE SEQUENCE [LARGE SCALE GENOMIC DNA]</scope>
    <source>
        <strain evidence="1 2">NST_G2</strain>
    </source>
</reference>
<proteinExistence type="predicted"/>
<dbReference type="Proteomes" id="UP000275846">
    <property type="component" value="Unassembled WGS sequence"/>
</dbReference>
<accession>A0A183SVU1</accession>
<gene>
    <name evidence="1" type="ORF">SSLN_LOCUS8339</name>
</gene>
<dbReference type="AlphaFoldDB" id="A0A183SVU1"/>